<reference evidence="1 2" key="1">
    <citation type="submission" date="2016-03" db="EMBL/GenBank/DDBJ databases">
        <title>Complete genome sequence of Shewanella psychrophila WP2, a deep sea bacterium isolated from west Pacific sediment.</title>
        <authorList>
            <person name="Xu G."/>
            <person name="Jian H."/>
        </authorList>
    </citation>
    <scope>NUCLEOTIDE SEQUENCE [LARGE SCALE GENOMIC DNA]</scope>
    <source>
        <strain evidence="1 2">WP2</strain>
    </source>
</reference>
<keyword evidence="2" id="KW-1185">Reference proteome</keyword>
<evidence type="ECO:0000313" key="2">
    <source>
        <dbReference type="Proteomes" id="UP000189545"/>
    </source>
</evidence>
<dbReference type="EMBL" id="CP014782">
    <property type="protein sequence ID" value="AQS40206.1"/>
    <property type="molecule type" value="Genomic_DNA"/>
</dbReference>
<dbReference type="InterPro" id="IPR025518">
    <property type="entry name" value="DUF4406"/>
</dbReference>
<dbReference type="SUPFAM" id="SSF52309">
    <property type="entry name" value="N-(deoxy)ribosyltransferase-like"/>
    <property type="match status" value="1"/>
</dbReference>
<dbReference type="RefSeq" id="WP_077755031.1">
    <property type="nucleotide sequence ID" value="NZ_CP014782.1"/>
</dbReference>
<name>A0A1S6HXA3_9GAMM</name>
<sequence>MFRSKVYIAGPMSGLVDCNRSAFNLAADVQKELGKIVINPAILPAGLSEAEYMQICIPMLMCADEIYVLDGWELSDGAMAEKALAKKLDLKIVYQEGVDHDIALLGLTASA</sequence>
<dbReference type="Proteomes" id="UP000189545">
    <property type="component" value="Chromosome"/>
</dbReference>
<dbReference type="STRING" id="225848.Sps_05137"/>
<evidence type="ECO:0000313" key="1">
    <source>
        <dbReference type="EMBL" id="AQS40206.1"/>
    </source>
</evidence>
<accession>A0A1S6HXA3</accession>
<protein>
    <recommendedName>
        <fullName evidence="3">DUF4406 domain-containing protein</fullName>
    </recommendedName>
</protein>
<dbReference type="Pfam" id="PF14359">
    <property type="entry name" value="DUF4406"/>
    <property type="match status" value="1"/>
</dbReference>
<evidence type="ECO:0008006" key="3">
    <source>
        <dbReference type="Google" id="ProtNLM"/>
    </source>
</evidence>
<proteinExistence type="predicted"/>
<dbReference type="AlphaFoldDB" id="A0A1S6HXA3"/>
<dbReference type="OrthoDB" id="2376767at2"/>
<dbReference type="KEGG" id="spsw:Sps_05137"/>
<organism evidence="1 2">
    <name type="scientific">Shewanella psychrophila</name>
    <dbReference type="NCBI Taxonomy" id="225848"/>
    <lineage>
        <taxon>Bacteria</taxon>
        <taxon>Pseudomonadati</taxon>
        <taxon>Pseudomonadota</taxon>
        <taxon>Gammaproteobacteria</taxon>
        <taxon>Alteromonadales</taxon>
        <taxon>Shewanellaceae</taxon>
        <taxon>Shewanella</taxon>
    </lineage>
</organism>
<gene>
    <name evidence="1" type="ORF">Sps_05137</name>
</gene>
<dbReference type="Gene3D" id="3.40.50.10400">
    <property type="entry name" value="Hypothetical protein PA1492"/>
    <property type="match status" value="1"/>
</dbReference>